<organism evidence="1 2">
    <name type="scientific">Corchorus olitorius</name>
    <dbReference type="NCBI Taxonomy" id="93759"/>
    <lineage>
        <taxon>Eukaryota</taxon>
        <taxon>Viridiplantae</taxon>
        <taxon>Streptophyta</taxon>
        <taxon>Embryophyta</taxon>
        <taxon>Tracheophyta</taxon>
        <taxon>Spermatophyta</taxon>
        <taxon>Magnoliopsida</taxon>
        <taxon>eudicotyledons</taxon>
        <taxon>Gunneridae</taxon>
        <taxon>Pentapetalae</taxon>
        <taxon>rosids</taxon>
        <taxon>malvids</taxon>
        <taxon>Malvales</taxon>
        <taxon>Malvaceae</taxon>
        <taxon>Grewioideae</taxon>
        <taxon>Apeibeae</taxon>
        <taxon>Corchorus</taxon>
    </lineage>
</organism>
<evidence type="ECO:0000313" key="1">
    <source>
        <dbReference type="EMBL" id="OMO76760.1"/>
    </source>
</evidence>
<sequence>MAGFQDRGKLRGFGGRHEEVSCKFSSPTVLVVGSGMVVEGGGDLR</sequence>
<dbReference type="EMBL" id="AWUE01019052">
    <property type="protein sequence ID" value="OMO76760.1"/>
    <property type="molecule type" value="Genomic_DNA"/>
</dbReference>
<evidence type="ECO:0000313" key="2">
    <source>
        <dbReference type="Proteomes" id="UP000187203"/>
    </source>
</evidence>
<reference evidence="2" key="1">
    <citation type="submission" date="2013-09" db="EMBL/GenBank/DDBJ databases">
        <title>Corchorus olitorius genome sequencing.</title>
        <authorList>
            <person name="Alam M."/>
            <person name="Haque M.S."/>
            <person name="Islam M.S."/>
            <person name="Emdad E.M."/>
            <person name="Islam M.M."/>
            <person name="Ahmed B."/>
            <person name="Halim A."/>
            <person name="Hossen Q.M.M."/>
            <person name="Hossain M.Z."/>
            <person name="Ahmed R."/>
            <person name="Khan M.M."/>
            <person name="Islam R."/>
            <person name="Rashid M.M."/>
            <person name="Khan S.A."/>
            <person name="Rahman M.S."/>
            <person name="Alam M."/>
            <person name="Yahiya A.S."/>
            <person name="Khan M.S."/>
            <person name="Azam M.S."/>
            <person name="Haque T."/>
            <person name="Lashkar M.Z.H."/>
            <person name="Akhand A.I."/>
            <person name="Morshed G."/>
            <person name="Roy S."/>
            <person name="Uddin K.S."/>
            <person name="Rabeya T."/>
            <person name="Hossain A.S."/>
            <person name="Chowdhury A."/>
            <person name="Snigdha A.R."/>
            <person name="Mortoza M.S."/>
            <person name="Matin S.A."/>
            <person name="Hoque S.M.E."/>
            <person name="Islam M.K."/>
            <person name="Roy D.K."/>
            <person name="Haider R."/>
            <person name="Moosa M.M."/>
            <person name="Elias S.M."/>
            <person name="Hasan A.M."/>
            <person name="Jahan S."/>
            <person name="Shafiuddin M."/>
            <person name="Mahmood N."/>
            <person name="Shommy N.S."/>
        </authorList>
    </citation>
    <scope>NUCLEOTIDE SEQUENCE [LARGE SCALE GENOMIC DNA]</scope>
    <source>
        <strain evidence="2">cv. O-4</strain>
    </source>
</reference>
<keyword evidence="2" id="KW-1185">Reference proteome</keyword>
<accession>A0A1R3I2G8</accession>
<name>A0A1R3I2G8_9ROSI</name>
<protein>
    <submittedName>
        <fullName evidence="1">Uncharacterized protein</fullName>
    </submittedName>
</protein>
<gene>
    <name evidence="1" type="ORF">COLO4_25461</name>
</gene>
<dbReference type="Proteomes" id="UP000187203">
    <property type="component" value="Unassembled WGS sequence"/>
</dbReference>
<proteinExistence type="predicted"/>
<dbReference type="AlphaFoldDB" id="A0A1R3I2G8"/>
<comment type="caution">
    <text evidence="1">The sequence shown here is derived from an EMBL/GenBank/DDBJ whole genome shotgun (WGS) entry which is preliminary data.</text>
</comment>